<protein>
    <submittedName>
        <fullName evidence="2">Fibrinogen C-terminal domain-containing protein</fullName>
    </submittedName>
</protein>
<dbReference type="Proteomes" id="UP000095286">
    <property type="component" value="Unplaced"/>
</dbReference>
<evidence type="ECO:0000313" key="2">
    <source>
        <dbReference type="WBParaSite" id="RSKR_0000458100.1"/>
    </source>
</evidence>
<dbReference type="WBParaSite" id="RSKR_0000458100.1">
    <property type="protein sequence ID" value="RSKR_0000458100.1"/>
    <property type="gene ID" value="RSKR_0000458100"/>
</dbReference>
<sequence>MHDDDDRNMTMNNSYFGNDDSLLGPNHKFYYDDSLYNDDEQFKPASSKRFYVGLAIGLILFVLIAIGLFWIIVYIPTNKFEFNRKSTVYESNSPIPIYQEHKNYKNFLFGPEQVNSSVLWVDSNTPFNAGYIKIKPVQENNRNGRVITNSTVQVVREVITRHEFKFGKVVPTTTQVPATTTIQTTSTILTTMKIQSTEATKEAGTENKFHSTNYSPDIDGSSINLVKMARTVHSNELFSTCDEYKKAGIMDNGIYSFKLGNSTVKGQCDMSSRKGPFLVLQRRTSNEVSFSNRYYSEYEKGFGNLQNNHWFGLSNLYEYQKLSGNNFLLRIELRENDCLEDCTSNRPTYHWGEYKMSISGPSEKYRLTITFITGNSTYTNSNKVRDVFSEVSNQVEFSTIDQDNDSKKGISCVSYKGHGAWWHQACTHVSLNGDYANENSNKKGGIIWYKANDWRSGNLEKAYYIYPKATLMLVKPFPN</sequence>
<proteinExistence type="predicted"/>
<reference evidence="2" key="1">
    <citation type="submission" date="2016-11" db="UniProtKB">
        <authorList>
            <consortium name="WormBaseParasite"/>
        </authorList>
    </citation>
    <scope>IDENTIFICATION</scope>
    <source>
        <strain evidence="2">KR3021</strain>
    </source>
</reference>
<name>A0AC35TUP9_9BILA</name>
<accession>A0AC35TUP9</accession>
<evidence type="ECO:0000313" key="1">
    <source>
        <dbReference type="Proteomes" id="UP000095286"/>
    </source>
</evidence>
<organism evidence="1 2">
    <name type="scientific">Rhabditophanes sp. KR3021</name>
    <dbReference type="NCBI Taxonomy" id="114890"/>
    <lineage>
        <taxon>Eukaryota</taxon>
        <taxon>Metazoa</taxon>
        <taxon>Ecdysozoa</taxon>
        <taxon>Nematoda</taxon>
        <taxon>Chromadorea</taxon>
        <taxon>Rhabditida</taxon>
        <taxon>Tylenchina</taxon>
        <taxon>Panagrolaimomorpha</taxon>
        <taxon>Strongyloidoidea</taxon>
        <taxon>Alloionematidae</taxon>
        <taxon>Rhabditophanes</taxon>
    </lineage>
</organism>